<protein>
    <submittedName>
        <fullName evidence="6">Colicin transporter</fullName>
    </submittedName>
</protein>
<keyword evidence="4" id="KW-0175">Coiled coil</keyword>
<name>A0AAE2DJT1_PSEFL</name>
<evidence type="ECO:0000256" key="1">
    <source>
        <dbReference type="ARBA" id="ARBA00022529"/>
    </source>
</evidence>
<evidence type="ECO:0000256" key="3">
    <source>
        <dbReference type="ARBA" id="ARBA00023048"/>
    </source>
</evidence>
<evidence type="ECO:0000313" key="6">
    <source>
        <dbReference type="EMBL" id="KIF59807.1"/>
    </source>
</evidence>
<keyword evidence="3" id="KW-0078">Bacteriocin</keyword>
<reference evidence="6 7" key="1">
    <citation type="submission" date="2014-11" db="EMBL/GenBank/DDBJ databases">
        <title>Draft genome sequence of Pseudomonas fluorescens strains SF4c SF39a.</title>
        <authorList>
            <person name="Underwood G.E."/>
            <person name="Ly L.K."/>
            <person name="Bitzer A.S."/>
            <person name="Godino A."/>
            <person name="Bucci V."/>
            <person name="Fischer S."/>
            <person name="Silby M.W."/>
        </authorList>
    </citation>
    <scope>NUCLEOTIDE SEQUENCE [LARGE SCALE GENOMIC DNA]</scope>
    <source>
        <strain evidence="6 7">SF4c</strain>
    </source>
</reference>
<dbReference type="SUPFAM" id="SSF69369">
    <property type="entry name" value="Cloacin translocation domain"/>
    <property type="match status" value="1"/>
</dbReference>
<dbReference type="GO" id="GO:0042742">
    <property type="term" value="P:defense response to bacterium"/>
    <property type="evidence" value="ECO:0007669"/>
    <property type="project" value="UniProtKB-KW"/>
</dbReference>
<evidence type="ECO:0000256" key="2">
    <source>
        <dbReference type="ARBA" id="ARBA00023022"/>
    </source>
</evidence>
<dbReference type="InterPro" id="IPR016128">
    <property type="entry name" value="Pyosin/cloacin_T_dom"/>
</dbReference>
<evidence type="ECO:0000313" key="7">
    <source>
        <dbReference type="Proteomes" id="UP000031587"/>
    </source>
</evidence>
<feature type="coiled-coil region" evidence="4">
    <location>
        <begin position="190"/>
        <end position="301"/>
    </location>
</feature>
<evidence type="ECO:0000256" key="4">
    <source>
        <dbReference type="SAM" id="Coils"/>
    </source>
</evidence>
<sequence>MPKPPPLELDALHIREFAPDDYEPFKETNVGYSYSGTFGPAGANSQTRQLMHETQLAVEQEFNAKAASIPQSIEVELATIRLEGPTNPLPPAAALAREVGVRNTLIQRKSAEFQRQTAIANRFYGSDPLGKTFKDYLDQASALRRAHGAGVKSRALWSESFRAAHEARLLGQTLALLNQQQVGVLNWLATVQAQDQAAAAEAQRQAAERARIAAEQQRQRDIAEAARREQEEIRAREQARLAALAEKQRRDAEQARLAAETARLNAEAEAREKERVAALKIAQAEAQAKAETAALALAAEQARLQEERKHVFPASGAMASNGPAVSFASTAVNLSPANSAGILNALRTATATLTATGTALFGSPVLMGFAALLMPSNLGNGERFSMSVPFAELSSEPAETLREIADRQGTLEMQAGLGVRRLGAGMQVFVATSDDFHIRSSVLVLNAAYDLLNDVYKVALSDSPTDYLTWTPAISPGDASTASPIVDTDSPAYSGVSIVPVEGRLDLNPILVEGWDRFIIVFPADSGIEPLYVVFSSPYDGGVEDGEHSGRAFNPTESGGSILDLAWTPVTATSEGATDVKLHISRFPESAANKVMIDRLEKIIRGELEITDTDKRFYTHELRELERFRALGYGDTERPDPDSPVWNNVHTATLEDFKLKDDATLLYTPEALAADAEQAKRAYQQLLKEMWK</sequence>
<gene>
    <name evidence="6" type="ORF">QS95_15620</name>
</gene>
<organism evidence="6 7">
    <name type="scientific">Pseudomonas fluorescens</name>
    <dbReference type="NCBI Taxonomy" id="294"/>
    <lineage>
        <taxon>Bacteria</taxon>
        <taxon>Pseudomonadati</taxon>
        <taxon>Pseudomonadota</taxon>
        <taxon>Gammaproteobacteria</taxon>
        <taxon>Pseudomonadales</taxon>
        <taxon>Pseudomonadaceae</taxon>
        <taxon>Pseudomonas</taxon>
    </lineage>
</organism>
<feature type="domain" description="Pyosin/cloacin translocation" evidence="5">
    <location>
        <begin position="401"/>
        <end position="534"/>
    </location>
</feature>
<keyword evidence="2" id="KW-0044">Antibiotic</keyword>
<comment type="caution">
    <text evidence="6">The sequence shown here is derived from an EMBL/GenBank/DDBJ whole genome shotgun (WGS) entry which is preliminary data.</text>
</comment>
<dbReference type="InterPro" id="IPR036302">
    <property type="entry name" value="Pyosin/cloacin_T_dom_sf"/>
</dbReference>
<dbReference type="Pfam" id="PF06958">
    <property type="entry name" value="Pyocin_S"/>
    <property type="match status" value="1"/>
</dbReference>
<dbReference type="EMBL" id="JTGH01000012">
    <property type="protein sequence ID" value="KIF59807.1"/>
    <property type="molecule type" value="Genomic_DNA"/>
</dbReference>
<dbReference type="GO" id="GO:0031640">
    <property type="term" value="P:killing of cells of another organism"/>
    <property type="evidence" value="ECO:0007669"/>
    <property type="project" value="UniProtKB-KW"/>
</dbReference>
<dbReference type="Proteomes" id="UP000031587">
    <property type="component" value="Unassembled WGS sequence"/>
</dbReference>
<dbReference type="AlphaFoldDB" id="A0AAE2DJT1"/>
<proteinExistence type="predicted"/>
<accession>A0AAE2DJT1</accession>
<keyword evidence="1" id="KW-0929">Antimicrobial</keyword>
<evidence type="ECO:0000259" key="5">
    <source>
        <dbReference type="Pfam" id="PF06958"/>
    </source>
</evidence>